<dbReference type="Proteomes" id="UP000699042">
    <property type="component" value="Unassembled WGS sequence"/>
</dbReference>
<accession>A0A9P7UF40</accession>
<name>A0A9P7UF40_9PEZI</name>
<reference evidence="1" key="1">
    <citation type="submission" date="2021-05" db="EMBL/GenBank/DDBJ databases">
        <title>Comparative genomics of three Colletotrichum scovillei strains and genetic complementation revealed genes involved fungal growth and virulence on chili pepper.</title>
        <authorList>
            <person name="Hsieh D.-K."/>
            <person name="Chuang S.-C."/>
            <person name="Chen C.-Y."/>
            <person name="Chao Y.-T."/>
            <person name="Lu M.-Y.J."/>
            <person name="Lee M.-H."/>
            <person name="Shih M.-C."/>
        </authorList>
    </citation>
    <scope>NUCLEOTIDE SEQUENCE</scope>
    <source>
        <strain evidence="1">Coll-153</strain>
    </source>
</reference>
<protein>
    <submittedName>
        <fullName evidence="1">Uncharacterized protein</fullName>
    </submittedName>
</protein>
<sequence length="39" mass="4513">MKLKYIRTLAMGVLLHQMTAFLYVFNDAVSGKHRLMSVE</sequence>
<evidence type="ECO:0000313" key="2">
    <source>
        <dbReference type="Proteomes" id="UP000699042"/>
    </source>
</evidence>
<organism evidence="1 2">
    <name type="scientific">Colletotrichum scovillei</name>
    <dbReference type="NCBI Taxonomy" id="1209932"/>
    <lineage>
        <taxon>Eukaryota</taxon>
        <taxon>Fungi</taxon>
        <taxon>Dikarya</taxon>
        <taxon>Ascomycota</taxon>
        <taxon>Pezizomycotina</taxon>
        <taxon>Sordariomycetes</taxon>
        <taxon>Hypocreomycetidae</taxon>
        <taxon>Glomerellales</taxon>
        <taxon>Glomerellaceae</taxon>
        <taxon>Colletotrichum</taxon>
        <taxon>Colletotrichum acutatum species complex</taxon>
    </lineage>
</organism>
<proteinExistence type="predicted"/>
<keyword evidence="2" id="KW-1185">Reference proteome</keyword>
<comment type="caution">
    <text evidence="1">The sequence shown here is derived from an EMBL/GenBank/DDBJ whole genome shotgun (WGS) entry which is preliminary data.</text>
</comment>
<dbReference type="AlphaFoldDB" id="A0A9P7UF40"/>
<gene>
    <name evidence="1" type="ORF">JMJ77_001465</name>
</gene>
<dbReference type="EMBL" id="JAESDN010000003">
    <property type="protein sequence ID" value="KAG7054398.1"/>
    <property type="molecule type" value="Genomic_DNA"/>
</dbReference>
<evidence type="ECO:0000313" key="1">
    <source>
        <dbReference type="EMBL" id="KAG7054398.1"/>
    </source>
</evidence>